<dbReference type="Proteomes" id="UP000194127">
    <property type="component" value="Unassembled WGS sequence"/>
</dbReference>
<sequence>MDDQAAHLASILVQRLRSTSPTSRIIVGLSGVPASGKSTLAQIIVDRVNETFRADSSVETVDGETKHNNVAVLIGLDGWHMTRAQLDAFPDPRLAHDRRGAHWTFDGESYVHFMRALRHPLRTADTSSEEADVVYAPSFDHAIKDPTPRAVPVHPYHRLVLIEGLYTFLGIPPWREAAEMLDERWWLDVGEAEAEERLVARHVRSGIAKDLDEAKWRSRENDAPNGQFIRENMLKPTRVIKSLTDLTLITS</sequence>
<reference evidence="1 2" key="1">
    <citation type="submission" date="2017-04" db="EMBL/GenBank/DDBJ databases">
        <title>Genome Sequence of the Model Brown-Rot Fungus Postia placenta SB12.</title>
        <authorList>
            <consortium name="DOE Joint Genome Institute"/>
            <person name="Gaskell J."/>
            <person name="Kersten P."/>
            <person name="Larrondo L.F."/>
            <person name="Canessa P."/>
            <person name="Martinez D."/>
            <person name="Hibbett D."/>
            <person name="Schmoll M."/>
            <person name="Kubicek C.P."/>
            <person name="Martinez A.T."/>
            <person name="Yadav J."/>
            <person name="Master E."/>
            <person name="Magnuson J.K."/>
            <person name="James T."/>
            <person name="Yaver D."/>
            <person name="Berka R."/>
            <person name="Labutti K."/>
            <person name="Lipzen A."/>
            <person name="Aerts A."/>
            <person name="Barry K."/>
            <person name="Henrissat B."/>
            <person name="Blanchette R."/>
            <person name="Grigoriev I."/>
            <person name="Cullen D."/>
        </authorList>
    </citation>
    <scope>NUCLEOTIDE SEQUENCE [LARGE SCALE GENOMIC DNA]</scope>
    <source>
        <strain evidence="1 2">MAD-698-R-SB12</strain>
    </source>
</reference>
<dbReference type="InterPro" id="IPR027417">
    <property type="entry name" value="P-loop_NTPase"/>
</dbReference>
<dbReference type="OrthoDB" id="6362633at2759"/>
<accession>A0A1X6NHX4</accession>
<dbReference type="EMBL" id="KZ110591">
    <property type="protein sequence ID" value="OSX67963.1"/>
    <property type="molecule type" value="Genomic_DNA"/>
</dbReference>
<dbReference type="SUPFAM" id="SSF52540">
    <property type="entry name" value="P-loop containing nucleoside triphosphate hydrolases"/>
    <property type="match status" value="1"/>
</dbReference>
<dbReference type="PANTHER" id="PTHR10285">
    <property type="entry name" value="URIDINE KINASE"/>
    <property type="match status" value="1"/>
</dbReference>
<dbReference type="RefSeq" id="XP_024344757.1">
    <property type="nucleotide sequence ID" value="XM_024478231.1"/>
</dbReference>
<evidence type="ECO:0008006" key="3">
    <source>
        <dbReference type="Google" id="ProtNLM"/>
    </source>
</evidence>
<gene>
    <name evidence="1" type="ORF">POSPLADRAFT_1043138</name>
</gene>
<dbReference type="Gene3D" id="3.40.50.300">
    <property type="entry name" value="P-loop containing nucleotide triphosphate hydrolases"/>
    <property type="match status" value="1"/>
</dbReference>
<name>A0A1X6NHX4_9APHY</name>
<dbReference type="AlphaFoldDB" id="A0A1X6NHX4"/>
<keyword evidence="2" id="KW-1185">Reference proteome</keyword>
<dbReference type="GeneID" id="36323181"/>
<evidence type="ECO:0000313" key="2">
    <source>
        <dbReference type="Proteomes" id="UP000194127"/>
    </source>
</evidence>
<proteinExistence type="predicted"/>
<organism evidence="1 2">
    <name type="scientific">Postia placenta MAD-698-R-SB12</name>
    <dbReference type="NCBI Taxonomy" id="670580"/>
    <lineage>
        <taxon>Eukaryota</taxon>
        <taxon>Fungi</taxon>
        <taxon>Dikarya</taxon>
        <taxon>Basidiomycota</taxon>
        <taxon>Agaricomycotina</taxon>
        <taxon>Agaricomycetes</taxon>
        <taxon>Polyporales</taxon>
        <taxon>Adustoporiaceae</taxon>
        <taxon>Rhodonia</taxon>
    </lineage>
</organism>
<dbReference type="STRING" id="670580.A0A1X6NHX4"/>
<protein>
    <recommendedName>
        <fullName evidence="3">Phosphoribulokinase/uridine kinase domain-containing protein</fullName>
    </recommendedName>
</protein>
<evidence type="ECO:0000313" key="1">
    <source>
        <dbReference type="EMBL" id="OSX67963.1"/>
    </source>
</evidence>